<dbReference type="Pfam" id="PF04438">
    <property type="entry name" value="zf-HIT"/>
    <property type="match status" value="1"/>
</dbReference>
<dbReference type="PROSITE" id="PS51083">
    <property type="entry name" value="ZF_HIT"/>
    <property type="match status" value="1"/>
</dbReference>
<dbReference type="InterPro" id="IPR011989">
    <property type="entry name" value="ARM-like"/>
</dbReference>
<dbReference type="GO" id="GO:0008270">
    <property type="term" value="F:zinc ion binding"/>
    <property type="evidence" value="ECO:0007669"/>
    <property type="project" value="UniProtKB-UniRule"/>
</dbReference>
<dbReference type="PANTHER" id="PTHR20959">
    <property type="entry name" value="TRANSPORT AND GOLGI ORGANIZATION PROTEIN 6 FAMILY MEMBER"/>
    <property type="match status" value="1"/>
</dbReference>
<gene>
    <name evidence="5" type="ORF">ARMGADRAFT_1072259</name>
</gene>
<protein>
    <recommendedName>
        <fullName evidence="4">HIT-type domain-containing protein</fullName>
    </recommendedName>
</protein>
<dbReference type="InterPro" id="IPR019451">
    <property type="entry name" value="Rtp1_C1"/>
</dbReference>
<feature type="compositionally biased region" description="Acidic residues" evidence="3">
    <location>
        <begin position="1311"/>
        <end position="1329"/>
    </location>
</feature>
<dbReference type="InterPro" id="IPR039600">
    <property type="entry name" value="TANGO6/Rtp1"/>
</dbReference>
<reference evidence="6" key="1">
    <citation type="journal article" date="2017" name="Nat. Ecol. Evol.">
        <title>Genome expansion and lineage-specific genetic innovations in the forest pathogenic fungi Armillaria.</title>
        <authorList>
            <person name="Sipos G."/>
            <person name="Prasanna A.N."/>
            <person name="Walter M.C."/>
            <person name="O'Connor E."/>
            <person name="Balint B."/>
            <person name="Krizsan K."/>
            <person name="Kiss B."/>
            <person name="Hess J."/>
            <person name="Varga T."/>
            <person name="Slot J."/>
            <person name="Riley R."/>
            <person name="Boka B."/>
            <person name="Rigling D."/>
            <person name="Barry K."/>
            <person name="Lee J."/>
            <person name="Mihaltcheva S."/>
            <person name="LaButti K."/>
            <person name="Lipzen A."/>
            <person name="Waldron R."/>
            <person name="Moloney N.M."/>
            <person name="Sperisen C."/>
            <person name="Kredics L."/>
            <person name="Vagvoelgyi C."/>
            <person name="Patrignani A."/>
            <person name="Fitzpatrick D."/>
            <person name="Nagy I."/>
            <person name="Doyle S."/>
            <person name="Anderson J.B."/>
            <person name="Grigoriev I.V."/>
            <person name="Gueldener U."/>
            <person name="Muensterkoetter M."/>
            <person name="Nagy L.G."/>
        </authorList>
    </citation>
    <scope>NUCLEOTIDE SEQUENCE [LARGE SCALE GENOMIC DNA]</scope>
    <source>
        <strain evidence="6">Ar21-2</strain>
    </source>
</reference>
<sequence length="1329" mass="146133">MSKDLQHYLQAGAFLLESPSFPASSSSLQSTLQNRLSQYYDYLQQPHNFDDNASVEEIKQVTAEGALSVVGCVQRIIGGQGSEDDVPLIGTRDIAQLRTLLSIVFKWGVEPLLSRIIVALPTPSTSKKVQIATENTLKDYEHLCKLINEMFILLFPSGVQSRLPQTLITTTVLSRHITDVLKPAIVLGWLPNSLTTEHILPLESVRPLVIRLLSILHPSQSITALGGAISSLSPGPVFALRTCSMLLSKQVMRTQGVNGLCAAVFGDSEEAGEEVHLDKLEHVAKVLTAVPKGMDPKTIGQIPLQWLGSKVSTTIHGALGFLFLEDYYRAIVPRIITLLYNEAPASYKRAAAFTISRMLATDGSSSHHETARGIIMPLLHGPLLHVSTLSEPNSIVQPINPLSQPGPSVSSSELNPNTALTALSTLITNTDPVPTLIATLLSPVISSLYSLLEHLEHVRTSDPTTRETVRGMLETWGRVVEKDEGTRIIWNIVQNESGDTGWKVDLEGLIYRVDKEKNMGLAVFTPEDLEKAELAGELDPDANIMDLYPDPQRFVSFLKKIDRRDVSGELFVKLLEAYRDSRVDGNPMKTLLYLQLIMQIQTKMSDGDGKENILKEPGHILVFIKHALEARDQSDPVFEKTKDPLKFIHTEEDLGEEDSDDEDTPEYDEMTETSVNLLLSILEANPDLSARTEPILNEIFELLEPLAKTGPEGIKPIAREARMVITARLASTSTAIPSKGRTKGDAEEVRETYQRALKLLQDPILPVRAHGLLLLRELAKGGKMEEALIPAVLAIFLQALQDEDSYVYLNGVQGLAGMVEGGRWGREVLRGLVGDYAKGTSGGYVWSRGEVDTRVRIGEALGMIIRRCGSALGAYVDIIVPTLLCVVRTREIPTTLRTSAISLLGECAATHALALASYFQDLVGGMMDLLQLESVQTEEEDREKGMDDNPTKADGKFPPMRRAAVRFLGVLVREATKAIYNDEDVGYERRIWQADVLRRAKVTLGYIAATDGDGVVRVMAREVGEQLQQLEEAFVEVEEIKTLSPTMASVASSSASKICPVCNAKPTKYTCPGCETPTCSLPCSKAHKERTRCTGQRNKVKYVPMNRYGWGEMMRDYTYLEDVGRKTGEWSKDGSGYGGWKGKGKSRGGKREALQIHLETLGITMELLPMELISGASRTQTVYLTIEVKKHTSSTTHSTILTHRHKLHTVLSDIIDVHPSSWCVLRGQNESVDRSKTLEEALKGATFVEYPTFDVWEEKPKRMAVGALKGILGEYGSDDEGEPAKKSAQEGGIAALGDYDSSSSEGRDEGSEAEVDWGDSEVDEETVPS</sequence>
<proteinExistence type="inferred from homology"/>
<accession>A0A2H3EQC7</accession>
<evidence type="ECO:0000256" key="2">
    <source>
        <dbReference type="PROSITE-ProRule" id="PRU00453"/>
    </source>
</evidence>
<dbReference type="OrthoDB" id="39591at2759"/>
<keyword evidence="2" id="KW-0862">Zinc</keyword>
<dbReference type="InterPro" id="IPR007529">
    <property type="entry name" value="Znf_HIT"/>
</dbReference>
<dbReference type="Proteomes" id="UP000217790">
    <property type="component" value="Unassembled WGS sequence"/>
</dbReference>
<evidence type="ECO:0000256" key="1">
    <source>
        <dbReference type="ARBA" id="ARBA00005724"/>
    </source>
</evidence>
<dbReference type="InParanoid" id="A0A2H3EQC7"/>
<comment type="similarity">
    <text evidence="1">Belongs to the Tango6 family.</text>
</comment>
<dbReference type="SUPFAM" id="SSF144232">
    <property type="entry name" value="HIT/MYND zinc finger-like"/>
    <property type="match status" value="1"/>
</dbReference>
<dbReference type="STRING" id="47427.A0A2H3EQC7"/>
<dbReference type="PANTHER" id="PTHR20959:SF1">
    <property type="entry name" value="TRANSPORT AND GOLGI ORGANIZATION PROTEIN 6 HOMOLOG"/>
    <property type="match status" value="1"/>
</dbReference>
<keyword evidence="2" id="KW-0863">Zinc-finger</keyword>
<dbReference type="SUPFAM" id="SSF48371">
    <property type="entry name" value="ARM repeat"/>
    <property type="match status" value="1"/>
</dbReference>
<keyword evidence="6" id="KW-1185">Reference proteome</keyword>
<feature type="region of interest" description="Disordered" evidence="3">
    <location>
        <begin position="1275"/>
        <end position="1329"/>
    </location>
</feature>
<organism evidence="5 6">
    <name type="scientific">Armillaria gallica</name>
    <name type="common">Bulbous honey fungus</name>
    <name type="synonym">Armillaria bulbosa</name>
    <dbReference type="NCBI Taxonomy" id="47427"/>
    <lineage>
        <taxon>Eukaryota</taxon>
        <taxon>Fungi</taxon>
        <taxon>Dikarya</taxon>
        <taxon>Basidiomycota</taxon>
        <taxon>Agaricomycotina</taxon>
        <taxon>Agaricomycetes</taxon>
        <taxon>Agaricomycetidae</taxon>
        <taxon>Agaricales</taxon>
        <taxon>Marasmiineae</taxon>
        <taxon>Physalacriaceae</taxon>
        <taxon>Armillaria</taxon>
    </lineage>
</organism>
<evidence type="ECO:0000256" key="3">
    <source>
        <dbReference type="SAM" id="MobiDB-lite"/>
    </source>
</evidence>
<dbReference type="InterPro" id="IPR016024">
    <property type="entry name" value="ARM-type_fold"/>
</dbReference>
<dbReference type="Gene3D" id="3.30.60.190">
    <property type="match status" value="1"/>
</dbReference>
<evidence type="ECO:0000259" key="4">
    <source>
        <dbReference type="PROSITE" id="PS51083"/>
    </source>
</evidence>
<name>A0A2H3EQC7_ARMGA</name>
<dbReference type="EMBL" id="KZ293645">
    <property type="protein sequence ID" value="PBL02828.1"/>
    <property type="molecule type" value="Genomic_DNA"/>
</dbReference>
<evidence type="ECO:0000313" key="5">
    <source>
        <dbReference type="EMBL" id="PBL02828.1"/>
    </source>
</evidence>
<dbReference type="GO" id="GO:0009306">
    <property type="term" value="P:protein secretion"/>
    <property type="evidence" value="ECO:0007669"/>
    <property type="project" value="TreeGrafter"/>
</dbReference>
<evidence type="ECO:0000313" key="6">
    <source>
        <dbReference type="Proteomes" id="UP000217790"/>
    </source>
</evidence>
<dbReference type="OMA" id="KWGVEPL"/>
<feature type="domain" description="HIT-type" evidence="4">
    <location>
        <begin position="1059"/>
        <end position="1093"/>
    </location>
</feature>
<dbReference type="CDD" id="cd23023">
    <property type="entry name" value="zf-HIT_BCD1"/>
    <property type="match status" value="1"/>
</dbReference>
<dbReference type="Pfam" id="PF10363">
    <property type="entry name" value="RTP1_C1"/>
    <property type="match status" value="1"/>
</dbReference>
<dbReference type="Gene3D" id="1.25.10.10">
    <property type="entry name" value="Leucine-rich Repeat Variant"/>
    <property type="match status" value="1"/>
</dbReference>
<keyword evidence="2" id="KW-0479">Metal-binding</keyword>